<dbReference type="Gene3D" id="2.60.120.200">
    <property type="match status" value="1"/>
</dbReference>
<reference evidence="3 4" key="1">
    <citation type="submission" date="2021-06" db="EMBL/GenBank/DDBJ databases">
        <title>Microbial metabolic specificity influences pelagic lipid remineralization.</title>
        <authorList>
            <person name="Behrendt L."/>
            <person name="Hunter J.E."/>
            <person name="Alcolombri U."/>
            <person name="Smriga S."/>
            <person name="Mincer T."/>
            <person name="Lowenstein D.P."/>
            <person name="Peaudecerf F.J."/>
            <person name="Fernandez V.I."/>
            <person name="Fredricks H."/>
            <person name="Almblad H."/>
            <person name="Harrison J.J."/>
            <person name="Stocker R."/>
            <person name="Van Mooy B.A.S."/>
        </authorList>
    </citation>
    <scope>NUCLEOTIDE SEQUENCE [LARGE SCALE GENOMIC DNA]</scope>
    <source>
        <strain evidence="3 4">HP15-B</strain>
    </source>
</reference>
<accession>A0ABX8IHH2</accession>
<evidence type="ECO:0000313" key="3">
    <source>
        <dbReference type="EMBL" id="QWV11734.1"/>
    </source>
</evidence>
<name>A0ABX8IHH2_9GAMM</name>
<keyword evidence="4" id="KW-1185">Reference proteome</keyword>
<dbReference type="EMBL" id="CP076686">
    <property type="protein sequence ID" value="QWV11734.1"/>
    <property type="molecule type" value="Genomic_DNA"/>
</dbReference>
<feature type="signal peptide" evidence="2">
    <location>
        <begin position="1"/>
        <end position="25"/>
    </location>
</feature>
<feature type="region of interest" description="Disordered" evidence="1">
    <location>
        <begin position="40"/>
        <end position="65"/>
    </location>
</feature>
<dbReference type="Proteomes" id="UP000683442">
    <property type="component" value="Chromosome"/>
</dbReference>
<evidence type="ECO:0000313" key="4">
    <source>
        <dbReference type="Proteomes" id="UP000683442"/>
    </source>
</evidence>
<organism evidence="3 4">
    <name type="scientific">Marinobacter adhaerens</name>
    <dbReference type="NCBI Taxonomy" id="1033846"/>
    <lineage>
        <taxon>Bacteria</taxon>
        <taxon>Pseudomonadati</taxon>
        <taxon>Pseudomonadota</taxon>
        <taxon>Gammaproteobacteria</taxon>
        <taxon>Pseudomonadales</taxon>
        <taxon>Marinobacteraceae</taxon>
        <taxon>Marinobacter</taxon>
    </lineage>
</organism>
<gene>
    <name evidence="3" type="ORF">KQ249_13670</name>
</gene>
<sequence>MLPLPNFSRKLCLIALVASSGLANGEILFQDSFDGQPDWHSGLEVNATSANPAGKPDREQRASTHKIPEGWFSVRQDPVWAPSTGHPDRHEAIEILAKNSDKARGGNGKSFVSWRDSYDAGWNYWGSESMLVQYFPEGYDSLYVEFWIRFGDNWTREYVSGTPAAASKLFRVSSWSGDGSEYQAFGGGELGPIFLWDHTINSYGVRNALAFRGGPHGDNYGFSSGDISGLPRQLVGIGDLNMNFTADLSGMGPNGSDPELEDRVNGGLISRDPYVNIGHDQVYGRGGSWTKLAFYVKMNSSPGAKDGIMRQWINGEQIFNVTTIPWIRGSTSEDVNAKWNLVAIGGNDFFQTYDNSERREEWYSIDDVVIRNDIPSDLMGEPIASPPAPPTSIEIN</sequence>
<evidence type="ECO:0000256" key="2">
    <source>
        <dbReference type="SAM" id="SignalP"/>
    </source>
</evidence>
<protein>
    <submittedName>
        <fullName evidence="3">Uncharacterized protein</fullName>
    </submittedName>
</protein>
<proteinExistence type="predicted"/>
<feature type="chain" id="PRO_5046798637" evidence="2">
    <location>
        <begin position="26"/>
        <end position="396"/>
    </location>
</feature>
<dbReference type="GeneID" id="78560502"/>
<dbReference type="RefSeq" id="WP_014577263.1">
    <property type="nucleotide sequence ID" value="NZ_CP076686.1"/>
</dbReference>
<evidence type="ECO:0000256" key="1">
    <source>
        <dbReference type="SAM" id="MobiDB-lite"/>
    </source>
</evidence>
<feature type="compositionally biased region" description="Basic and acidic residues" evidence="1">
    <location>
        <begin position="55"/>
        <end position="65"/>
    </location>
</feature>
<keyword evidence="2" id="KW-0732">Signal</keyword>